<proteinExistence type="predicted"/>
<sequence>MTRSRILSGGFDLGEYACRHPGGGAAEQGRRE</sequence>
<evidence type="ECO:0000313" key="1">
    <source>
        <dbReference type="EMBL" id="QDV39308.1"/>
    </source>
</evidence>
<dbReference type="AlphaFoldDB" id="A0A518HEQ2"/>
<keyword evidence="2" id="KW-1185">Reference proteome</keyword>
<dbReference type="KEGG" id="tpla:ElP_72720"/>
<keyword evidence="1" id="KW-0614">Plasmid</keyword>
<dbReference type="EMBL" id="CP036427">
    <property type="protein sequence ID" value="QDV39308.1"/>
    <property type="molecule type" value="Genomic_DNA"/>
</dbReference>
<dbReference type="Proteomes" id="UP000317835">
    <property type="component" value="Plasmid pElP_1"/>
</dbReference>
<evidence type="ECO:0000313" key="2">
    <source>
        <dbReference type="Proteomes" id="UP000317835"/>
    </source>
</evidence>
<geneLocation type="plasmid" evidence="2">
    <name>pelp_1</name>
</geneLocation>
<protein>
    <submittedName>
        <fullName evidence="1">Uncharacterized protein</fullName>
    </submittedName>
</protein>
<accession>A0A518HEQ2</accession>
<name>A0A518HEQ2_9BACT</name>
<organism evidence="1 2">
    <name type="scientific">Tautonia plasticadhaerens</name>
    <dbReference type="NCBI Taxonomy" id="2527974"/>
    <lineage>
        <taxon>Bacteria</taxon>
        <taxon>Pseudomonadati</taxon>
        <taxon>Planctomycetota</taxon>
        <taxon>Planctomycetia</taxon>
        <taxon>Isosphaerales</taxon>
        <taxon>Isosphaeraceae</taxon>
        <taxon>Tautonia</taxon>
    </lineage>
</organism>
<gene>
    <name evidence="1" type="ORF">ElP_72720</name>
</gene>
<reference evidence="1 2" key="1">
    <citation type="submission" date="2019-02" db="EMBL/GenBank/DDBJ databases">
        <title>Deep-cultivation of Planctomycetes and their phenomic and genomic characterization uncovers novel biology.</title>
        <authorList>
            <person name="Wiegand S."/>
            <person name="Jogler M."/>
            <person name="Boedeker C."/>
            <person name="Pinto D."/>
            <person name="Vollmers J."/>
            <person name="Rivas-Marin E."/>
            <person name="Kohn T."/>
            <person name="Peeters S.H."/>
            <person name="Heuer A."/>
            <person name="Rast P."/>
            <person name="Oberbeckmann S."/>
            <person name="Bunk B."/>
            <person name="Jeske O."/>
            <person name="Meyerdierks A."/>
            <person name="Storesund J.E."/>
            <person name="Kallscheuer N."/>
            <person name="Luecker S."/>
            <person name="Lage O.M."/>
            <person name="Pohl T."/>
            <person name="Merkel B.J."/>
            <person name="Hornburger P."/>
            <person name="Mueller R.-W."/>
            <person name="Bruemmer F."/>
            <person name="Labrenz M."/>
            <person name="Spormann A.M."/>
            <person name="Op den Camp H."/>
            <person name="Overmann J."/>
            <person name="Amann R."/>
            <person name="Jetten M.S.M."/>
            <person name="Mascher T."/>
            <person name="Medema M.H."/>
            <person name="Devos D.P."/>
            <person name="Kaster A.-K."/>
            <person name="Ovreas L."/>
            <person name="Rohde M."/>
            <person name="Galperin M.Y."/>
            <person name="Jogler C."/>
        </authorList>
    </citation>
    <scope>NUCLEOTIDE SEQUENCE [LARGE SCALE GENOMIC DNA]</scope>
    <source>
        <strain evidence="1 2">ElP</strain>
        <plasmid evidence="2">pelp_1</plasmid>
    </source>
</reference>